<name>A0A6V7V114_MELEN</name>
<protein>
    <submittedName>
        <fullName evidence="2">Uncharacterized protein</fullName>
    </submittedName>
</protein>
<evidence type="ECO:0000313" key="3">
    <source>
        <dbReference type="Proteomes" id="UP000580250"/>
    </source>
</evidence>
<organism evidence="2 3">
    <name type="scientific">Meloidogyne enterolobii</name>
    <name type="common">Root-knot nematode worm</name>
    <name type="synonym">Meloidogyne mayaguensis</name>
    <dbReference type="NCBI Taxonomy" id="390850"/>
    <lineage>
        <taxon>Eukaryota</taxon>
        <taxon>Metazoa</taxon>
        <taxon>Ecdysozoa</taxon>
        <taxon>Nematoda</taxon>
        <taxon>Chromadorea</taxon>
        <taxon>Rhabditida</taxon>
        <taxon>Tylenchina</taxon>
        <taxon>Tylenchomorpha</taxon>
        <taxon>Tylenchoidea</taxon>
        <taxon>Meloidogynidae</taxon>
        <taxon>Meloidogyninae</taxon>
        <taxon>Meloidogyne</taxon>
    </lineage>
</organism>
<keyword evidence="1" id="KW-1133">Transmembrane helix</keyword>
<dbReference type="Proteomes" id="UP000580250">
    <property type="component" value="Unassembled WGS sequence"/>
</dbReference>
<feature type="transmembrane region" description="Helical" evidence="1">
    <location>
        <begin position="48"/>
        <end position="66"/>
    </location>
</feature>
<gene>
    <name evidence="2" type="ORF">MENT_LOCUS19757</name>
</gene>
<accession>A0A6V7V114</accession>
<evidence type="ECO:0000256" key="1">
    <source>
        <dbReference type="SAM" id="Phobius"/>
    </source>
</evidence>
<dbReference type="AlphaFoldDB" id="A0A6V7V114"/>
<keyword evidence="1" id="KW-0812">Transmembrane</keyword>
<comment type="caution">
    <text evidence="2">The sequence shown here is derived from an EMBL/GenBank/DDBJ whole genome shotgun (WGS) entry which is preliminary data.</text>
</comment>
<evidence type="ECO:0000313" key="2">
    <source>
        <dbReference type="EMBL" id="CAD2168389.1"/>
    </source>
</evidence>
<proteinExistence type="predicted"/>
<keyword evidence="1" id="KW-0472">Membrane</keyword>
<sequence>MCTAVCVPPFVYGRLCTATCVPGHLCTGRLCTAGCVPTQRGTFVYPHYFFRFFIVFFNIFVFLLGFSTSSAKIS</sequence>
<dbReference type="EMBL" id="CAJEWN010000140">
    <property type="protein sequence ID" value="CAD2168389.1"/>
    <property type="molecule type" value="Genomic_DNA"/>
</dbReference>
<reference evidence="2 3" key="1">
    <citation type="submission" date="2020-08" db="EMBL/GenBank/DDBJ databases">
        <authorList>
            <person name="Koutsovoulos G."/>
            <person name="Danchin GJ E."/>
        </authorList>
    </citation>
    <scope>NUCLEOTIDE SEQUENCE [LARGE SCALE GENOMIC DNA]</scope>
</reference>